<dbReference type="InterPro" id="IPR036188">
    <property type="entry name" value="FAD/NAD-bd_sf"/>
</dbReference>
<dbReference type="AlphaFoldDB" id="A0A174EZ72"/>
<feature type="domain" description="FAD/NAD(P)-binding" evidence="6">
    <location>
        <begin position="3"/>
        <end position="287"/>
    </location>
</feature>
<sequence length="299" mass="31737">MKYDVGIIGSGPAGLSAAIYAKRANLSAVVIEKEYEGTGQIAESGQVDNYPGFPGISGYDLGENFREHAVKLGVSFMEQEVTEIKKEASSDFELVFADGSQVEAKTVIYAAGATPQRANIPGEQEYAGKGVSYCAICDGSFYRGKSVAVLGGGDTALDDAVYLADVAEKVYVIHRRKEFRGAAVTVAKLREKENVIFVLEHQVKEIIGEQKVTGVVLEDAAVIDVNGVFVAYGAVPQTDLLKKFAVLDDSGYVRAGETGETALEGLYVAGDARTKKLRQVVTAVSDGANAATAVAEYLK</sequence>
<proteinExistence type="predicted"/>
<keyword evidence="2" id="KW-0274">FAD</keyword>
<gene>
    <name evidence="7" type="primary">trxB_2</name>
    <name evidence="7" type="ORF">ERS852478_02772</name>
</gene>
<dbReference type="eggNOG" id="COG0492">
    <property type="taxonomic scope" value="Bacteria"/>
</dbReference>
<dbReference type="SUPFAM" id="SSF51905">
    <property type="entry name" value="FAD/NAD(P)-binding domain"/>
    <property type="match status" value="1"/>
</dbReference>
<protein>
    <submittedName>
        <fullName evidence="7">Thioredoxin reductase</fullName>
        <ecNumber evidence="7">1.8.1.9</ecNumber>
    </submittedName>
</protein>
<dbReference type="PRINTS" id="PR00469">
    <property type="entry name" value="PNDRDTASEII"/>
</dbReference>
<dbReference type="PROSITE" id="PS00573">
    <property type="entry name" value="PYRIDINE_REDOX_2"/>
    <property type="match status" value="1"/>
</dbReference>
<dbReference type="PANTHER" id="PTHR48105">
    <property type="entry name" value="THIOREDOXIN REDUCTASE 1-RELATED-RELATED"/>
    <property type="match status" value="1"/>
</dbReference>
<dbReference type="InterPro" id="IPR023753">
    <property type="entry name" value="FAD/NAD-binding_dom"/>
</dbReference>
<evidence type="ECO:0000313" key="8">
    <source>
        <dbReference type="Proteomes" id="UP000095431"/>
    </source>
</evidence>
<reference evidence="7 8" key="1">
    <citation type="submission" date="2015-09" db="EMBL/GenBank/DDBJ databases">
        <authorList>
            <consortium name="Pathogen Informatics"/>
        </authorList>
    </citation>
    <scope>NUCLEOTIDE SEQUENCE [LARGE SCALE GENOMIC DNA]</scope>
    <source>
        <strain evidence="7 8">2789STDY5834863</strain>
    </source>
</reference>
<dbReference type="RefSeq" id="WP_055200914.1">
    <property type="nucleotide sequence ID" value="NZ_BTHH01000029.1"/>
</dbReference>
<keyword evidence="5" id="KW-0676">Redox-active center</keyword>
<evidence type="ECO:0000256" key="1">
    <source>
        <dbReference type="ARBA" id="ARBA00022630"/>
    </source>
</evidence>
<accession>A0A174EZ72</accession>
<evidence type="ECO:0000256" key="4">
    <source>
        <dbReference type="ARBA" id="ARBA00023157"/>
    </source>
</evidence>
<evidence type="ECO:0000313" key="7">
    <source>
        <dbReference type="EMBL" id="CUO42587.1"/>
    </source>
</evidence>
<dbReference type="InterPro" id="IPR050097">
    <property type="entry name" value="Ferredoxin-NADP_redctase_2"/>
</dbReference>
<evidence type="ECO:0000256" key="3">
    <source>
        <dbReference type="ARBA" id="ARBA00023002"/>
    </source>
</evidence>
<dbReference type="Pfam" id="PF07992">
    <property type="entry name" value="Pyr_redox_2"/>
    <property type="match status" value="1"/>
</dbReference>
<name>A0A174EZ72_9FIRM</name>
<dbReference type="GO" id="GO:0004791">
    <property type="term" value="F:thioredoxin-disulfide reductase (NADPH) activity"/>
    <property type="evidence" value="ECO:0007669"/>
    <property type="project" value="UniProtKB-EC"/>
</dbReference>
<evidence type="ECO:0000259" key="6">
    <source>
        <dbReference type="Pfam" id="PF07992"/>
    </source>
</evidence>
<dbReference type="InterPro" id="IPR008255">
    <property type="entry name" value="Pyr_nucl-diS_OxRdtase_2_AS"/>
</dbReference>
<dbReference type="EC" id="1.8.1.9" evidence="7"/>
<dbReference type="Proteomes" id="UP000095431">
    <property type="component" value="Unassembled WGS sequence"/>
</dbReference>
<keyword evidence="1" id="KW-0285">Flavoprotein</keyword>
<evidence type="ECO:0000256" key="2">
    <source>
        <dbReference type="ARBA" id="ARBA00022827"/>
    </source>
</evidence>
<evidence type="ECO:0000256" key="5">
    <source>
        <dbReference type="ARBA" id="ARBA00023284"/>
    </source>
</evidence>
<keyword evidence="3 7" id="KW-0560">Oxidoreductase</keyword>
<organism evidence="7 8">
    <name type="scientific">Blautia wexlerae</name>
    <dbReference type="NCBI Taxonomy" id="418240"/>
    <lineage>
        <taxon>Bacteria</taxon>
        <taxon>Bacillati</taxon>
        <taxon>Bacillota</taxon>
        <taxon>Clostridia</taxon>
        <taxon>Lachnospirales</taxon>
        <taxon>Lachnospiraceae</taxon>
        <taxon>Blautia</taxon>
    </lineage>
</organism>
<keyword evidence="4" id="KW-1015">Disulfide bond</keyword>
<dbReference type="PRINTS" id="PR00368">
    <property type="entry name" value="FADPNR"/>
</dbReference>
<dbReference type="EMBL" id="CYZN01000020">
    <property type="protein sequence ID" value="CUO42587.1"/>
    <property type="molecule type" value="Genomic_DNA"/>
</dbReference>
<dbReference type="Gene3D" id="3.50.50.60">
    <property type="entry name" value="FAD/NAD(P)-binding domain"/>
    <property type="match status" value="2"/>
</dbReference>